<keyword evidence="5" id="KW-1185">Reference proteome</keyword>
<dbReference type="OrthoDB" id="6431771at2759"/>
<dbReference type="EC" id="3.4.19.12" evidence="2"/>
<dbReference type="GO" id="GO:1990380">
    <property type="term" value="F:K48-linked deubiquitinase activity"/>
    <property type="evidence" value="ECO:0007669"/>
    <property type="project" value="UniProtKB-UniRule"/>
</dbReference>
<sequence length="326" mass="36485">MAVMGTLVTNDEKMTLYYLFLSRIRCEEDKVAWYNETFTFPDKNLPFLKQTYDGPCGVLAVVQARIIKAYCQDGIRESVVSDTNKILLILALAKTIWLAAQSNHSGGTAEAVFFSTNSSSEHWHRSVATSLTELVDIIRTNQKDMSQYGVLPFICSVIASKGGMEWSNLLTERGDCDQTLVNLLISGRAALTLADGSNPDFPGIHEQTDIGFLPTPDVAMELQLGSYLKNPPYPVWVINRAAHYSVVCCEDAGLLQDKPGIYTLCYLRLSGRSALLKMTLYGERYNDDRDWSQTRYGVVECLKVRWPSCSIDVVQGDEKPHQEIEN</sequence>
<reference evidence="4" key="1">
    <citation type="submission" date="2021-01" db="UniProtKB">
        <authorList>
            <consortium name="EnsemblMetazoa"/>
        </authorList>
    </citation>
    <scope>IDENTIFICATION</scope>
</reference>
<comment type="catalytic activity">
    <reaction evidence="2">
        <text>Thiol-dependent hydrolysis of ester, thioester, amide, peptide and isopeptide bonds formed by the C-terminal Gly of ubiquitin (a 76-residue protein attached to proteins as an intracellular targeting signal).</text>
        <dbReference type="EC" id="3.4.19.12"/>
    </reaction>
</comment>
<feature type="domain" description="Deubiquitinating enzyme MINDY-3/4 conserved" evidence="3">
    <location>
        <begin position="22"/>
        <end position="287"/>
    </location>
</feature>
<accession>A0A7M7J5Z6</accession>
<comment type="function">
    <text evidence="2">Hydrolase that can remove 'Lys-48'-linked conjugated ubiquitin from proteins.</text>
</comment>
<evidence type="ECO:0000313" key="4">
    <source>
        <dbReference type="EnsemblMetazoa" id="XP_022647330"/>
    </source>
</evidence>
<keyword evidence="2" id="KW-0788">Thiol protease</keyword>
<dbReference type="SMART" id="SM01174">
    <property type="entry name" value="DUF4205"/>
    <property type="match status" value="1"/>
</dbReference>
<evidence type="ECO:0000256" key="1">
    <source>
        <dbReference type="ARBA" id="ARBA00011074"/>
    </source>
</evidence>
<evidence type="ECO:0000313" key="5">
    <source>
        <dbReference type="Proteomes" id="UP000594260"/>
    </source>
</evidence>
<comment type="similarity">
    <text evidence="1 2">Belongs to the MINDY deubiquitinase family. FAM188 subfamily.</text>
</comment>
<dbReference type="Proteomes" id="UP000594260">
    <property type="component" value="Unplaced"/>
</dbReference>
<dbReference type="PANTHER" id="PTHR12473">
    <property type="entry name" value="UBIQUITIN CARBOXYL-TERMINAL HYDROLASE MINDY-4-RELATED"/>
    <property type="match status" value="1"/>
</dbReference>
<proteinExistence type="inferred from homology"/>
<evidence type="ECO:0000259" key="3">
    <source>
        <dbReference type="SMART" id="SM01174"/>
    </source>
</evidence>
<dbReference type="AlphaFoldDB" id="A0A7M7J5Z6"/>
<keyword evidence="2" id="KW-0378">Hydrolase</keyword>
<keyword evidence="2" id="KW-0833">Ubl conjugation pathway</keyword>
<name>A0A7M7J5Z6_VARDE</name>
<dbReference type="InterPro" id="IPR025257">
    <property type="entry name" value="MINDY-3/4_CD"/>
</dbReference>
<dbReference type="KEGG" id="vde:111244442"/>
<dbReference type="InterPro" id="IPR039785">
    <property type="entry name" value="MINY3/4"/>
</dbReference>
<organism evidence="4 5">
    <name type="scientific">Varroa destructor</name>
    <name type="common">Honeybee mite</name>
    <dbReference type="NCBI Taxonomy" id="109461"/>
    <lineage>
        <taxon>Eukaryota</taxon>
        <taxon>Metazoa</taxon>
        <taxon>Ecdysozoa</taxon>
        <taxon>Arthropoda</taxon>
        <taxon>Chelicerata</taxon>
        <taxon>Arachnida</taxon>
        <taxon>Acari</taxon>
        <taxon>Parasitiformes</taxon>
        <taxon>Mesostigmata</taxon>
        <taxon>Gamasina</taxon>
        <taxon>Dermanyssoidea</taxon>
        <taxon>Varroidae</taxon>
        <taxon>Varroa</taxon>
    </lineage>
</organism>
<dbReference type="EnsemblMetazoa" id="XM_022791595">
    <property type="protein sequence ID" value="XP_022647330"/>
    <property type="gene ID" value="LOC111244442"/>
</dbReference>
<keyword evidence="2" id="KW-0645">Protease</keyword>
<dbReference type="RefSeq" id="XP_022647330.1">
    <property type="nucleotide sequence ID" value="XM_022791595.1"/>
</dbReference>
<protein>
    <recommendedName>
        <fullName evidence="2">Ubiquitin carboxyl-terminal hydrolase MINDY</fullName>
        <ecNumber evidence="2">3.4.19.12</ecNumber>
    </recommendedName>
</protein>
<dbReference type="FunCoup" id="A0A7M7J5Z6">
    <property type="interactions" value="1843"/>
</dbReference>
<dbReference type="InParanoid" id="A0A7M7J5Z6"/>
<dbReference type="Pfam" id="PF13898">
    <property type="entry name" value="MINDY-3_4_CD"/>
    <property type="match status" value="1"/>
</dbReference>
<dbReference type="GO" id="GO:0004843">
    <property type="term" value="F:cysteine-type deubiquitinase activity"/>
    <property type="evidence" value="ECO:0007669"/>
    <property type="project" value="UniProtKB-UniRule"/>
</dbReference>
<dbReference type="GeneID" id="111244442"/>
<dbReference type="PANTHER" id="PTHR12473:SF8">
    <property type="entry name" value="UBIQUITIN CARBOXYL-TERMINAL HYDROLASE MINDY-4-RELATED"/>
    <property type="match status" value="1"/>
</dbReference>
<evidence type="ECO:0000256" key="2">
    <source>
        <dbReference type="RuleBase" id="RU367088"/>
    </source>
</evidence>
<dbReference type="GO" id="GO:0071108">
    <property type="term" value="P:protein K48-linked deubiquitination"/>
    <property type="evidence" value="ECO:0007669"/>
    <property type="project" value="InterPro"/>
</dbReference>
<dbReference type="GO" id="GO:0006508">
    <property type="term" value="P:proteolysis"/>
    <property type="evidence" value="ECO:0007669"/>
    <property type="project" value="UniProtKB-KW"/>
</dbReference>